<dbReference type="InterPro" id="IPR022754">
    <property type="entry name" value="DNA_pol_III_gamma-3"/>
</dbReference>
<dbReference type="Pfam" id="PF23007">
    <property type="entry name" value="DnaA_N-like_STI"/>
    <property type="match status" value="2"/>
</dbReference>
<dbReference type="InterPro" id="IPR045085">
    <property type="entry name" value="HLD_clamp_pol_III_gamma_tau"/>
</dbReference>
<dbReference type="PANTHER" id="PTHR11669:SF66">
    <property type="entry name" value="OS12G0209300 PROTEIN"/>
    <property type="match status" value="1"/>
</dbReference>
<dbReference type="GO" id="GO:0005524">
    <property type="term" value="F:ATP binding"/>
    <property type="evidence" value="ECO:0007669"/>
    <property type="project" value="UniProtKB-KW"/>
</dbReference>
<dbReference type="GO" id="GO:0006261">
    <property type="term" value="P:DNA-templated DNA replication"/>
    <property type="evidence" value="ECO:0007669"/>
    <property type="project" value="TreeGrafter"/>
</dbReference>
<evidence type="ECO:0000259" key="10">
    <source>
        <dbReference type="Pfam" id="PF23007"/>
    </source>
</evidence>
<dbReference type="InterPro" id="IPR012763">
    <property type="entry name" value="DNA_pol_III_sug/sutau_N"/>
</dbReference>
<name>A0A5J9WTD9_9POAL</name>
<protein>
    <submittedName>
        <fullName evidence="11">Uncharacterized protein</fullName>
    </submittedName>
</protein>
<dbReference type="GO" id="GO:0003689">
    <property type="term" value="F:DNA clamp loader activity"/>
    <property type="evidence" value="ECO:0007669"/>
    <property type="project" value="TreeGrafter"/>
</dbReference>
<dbReference type="GO" id="GO:0046872">
    <property type="term" value="F:metal ion binding"/>
    <property type="evidence" value="ECO:0007669"/>
    <property type="project" value="UniProtKB-KW"/>
</dbReference>
<dbReference type="InterPro" id="IPR008921">
    <property type="entry name" value="DNA_pol3_clamp-load_cplx_C"/>
</dbReference>
<evidence type="ECO:0000256" key="3">
    <source>
        <dbReference type="ARBA" id="ARBA00022741"/>
    </source>
</evidence>
<evidence type="ECO:0000256" key="1">
    <source>
        <dbReference type="ARBA" id="ARBA00006360"/>
    </source>
</evidence>
<comment type="similarity">
    <text evidence="1">Belongs to the DnaX/STICHEL family.</text>
</comment>
<keyword evidence="5" id="KW-0067">ATP-binding</keyword>
<dbReference type="GO" id="GO:0009360">
    <property type="term" value="C:DNA polymerase III complex"/>
    <property type="evidence" value="ECO:0007669"/>
    <property type="project" value="InterPro"/>
</dbReference>
<evidence type="ECO:0000256" key="4">
    <source>
        <dbReference type="ARBA" id="ARBA00022833"/>
    </source>
</evidence>
<evidence type="ECO:0000313" key="11">
    <source>
        <dbReference type="EMBL" id="TVU51388.1"/>
    </source>
</evidence>
<keyword evidence="4" id="KW-0862">Zinc</keyword>
<dbReference type="InterPro" id="IPR027417">
    <property type="entry name" value="P-loop_NTPase"/>
</dbReference>
<dbReference type="Gene3D" id="1.20.272.10">
    <property type="match status" value="1"/>
</dbReference>
<keyword evidence="6" id="KW-0175">Coiled coil</keyword>
<feature type="domain" description="STICHEL DnaA-N-like alpha-beta" evidence="10">
    <location>
        <begin position="1003"/>
        <end position="1045"/>
    </location>
</feature>
<evidence type="ECO:0000256" key="7">
    <source>
        <dbReference type="SAM" id="MobiDB-lite"/>
    </source>
</evidence>
<dbReference type="SUPFAM" id="SSF52540">
    <property type="entry name" value="P-loop containing nucleoside triphosphate hydrolases"/>
    <property type="match status" value="1"/>
</dbReference>
<feature type="region of interest" description="Disordered" evidence="7">
    <location>
        <begin position="342"/>
        <end position="377"/>
    </location>
</feature>
<feature type="domain" description="STICHEL DnaA-N-like alpha-beta" evidence="10">
    <location>
        <begin position="942"/>
        <end position="982"/>
    </location>
</feature>
<keyword evidence="3" id="KW-0547">Nucleotide-binding</keyword>
<evidence type="ECO:0000259" key="8">
    <source>
        <dbReference type="Pfam" id="PF12169"/>
    </source>
</evidence>
<reference evidence="11 12" key="1">
    <citation type="journal article" date="2019" name="Sci. Rep.">
        <title>A high-quality genome of Eragrostis curvula grass provides insights into Poaceae evolution and supports new strategies to enhance forage quality.</title>
        <authorList>
            <person name="Carballo J."/>
            <person name="Santos B.A.C.M."/>
            <person name="Zappacosta D."/>
            <person name="Garbus I."/>
            <person name="Selva J.P."/>
            <person name="Gallo C.A."/>
            <person name="Diaz A."/>
            <person name="Albertini E."/>
            <person name="Caccamo M."/>
            <person name="Echenique V."/>
        </authorList>
    </citation>
    <scope>NUCLEOTIDE SEQUENCE [LARGE SCALE GENOMIC DNA]</scope>
    <source>
        <strain evidence="12">cv. Victoria</strain>
        <tissue evidence="11">Leaf</tissue>
    </source>
</reference>
<accession>A0A5J9WTD9</accession>
<dbReference type="CDD" id="cd18137">
    <property type="entry name" value="HLD_clamp_pol_III_gamma_tau"/>
    <property type="match status" value="1"/>
</dbReference>
<dbReference type="FunFam" id="3.40.50.300:FF:000014">
    <property type="entry name" value="DNA polymerase III subunit gamma/tau"/>
    <property type="match status" value="1"/>
</dbReference>
<organism evidence="11 12">
    <name type="scientific">Eragrostis curvula</name>
    <name type="common">weeping love grass</name>
    <dbReference type="NCBI Taxonomy" id="38414"/>
    <lineage>
        <taxon>Eukaryota</taxon>
        <taxon>Viridiplantae</taxon>
        <taxon>Streptophyta</taxon>
        <taxon>Embryophyta</taxon>
        <taxon>Tracheophyta</taxon>
        <taxon>Spermatophyta</taxon>
        <taxon>Magnoliopsida</taxon>
        <taxon>Liliopsida</taxon>
        <taxon>Poales</taxon>
        <taxon>Poaceae</taxon>
        <taxon>PACMAD clade</taxon>
        <taxon>Chloridoideae</taxon>
        <taxon>Eragrostideae</taxon>
        <taxon>Eragrostidinae</taxon>
        <taxon>Eragrostis</taxon>
    </lineage>
</organism>
<dbReference type="InterPro" id="IPR054506">
    <property type="entry name" value="DnaA_N-like_STI"/>
</dbReference>
<keyword evidence="12" id="KW-1185">Reference proteome</keyword>
<dbReference type="Pfam" id="PF22608">
    <property type="entry name" value="DNAX_ATPase_lid"/>
    <property type="match status" value="1"/>
</dbReference>
<dbReference type="FunFam" id="1.10.8.60:FF:000013">
    <property type="entry name" value="DNA polymerase III subunit gamma/tau"/>
    <property type="match status" value="1"/>
</dbReference>
<gene>
    <name evidence="11" type="ORF">EJB05_02814</name>
</gene>
<feature type="non-terminal residue" evidence="11">
    <location>
        <position position="1"/>
    </location>
</feature>
<dbReference type="PANTHER" id="PTHR11669">
    <property type="entry name" value="REPLICATION FACTOR C / DNA POLYMERASE III GAMMA-TAU SUBUNIT"/>
    <property type="match status" value="1"/>
</dbReference>
<evidence type="ECO:0000256" key="5">
    <source>
        <dbReference type="ARBA" id="ARBA00022840"/>
    </source>
</evidence>
<dbReference type="GO" id="GO:0003887">
    <property type="term" value="F:DNA-directed DNA polymerase activity"/>
    <property type="evidence" value="ECO:0007669"/>
    <property type="project" value="InterPro"/>
</dbReference>
<dbReference type="Pfam" id="PF13177">
    <property type="entry name" value="DNA_pol3_delta2"/>
    <property type="match status" value="1"/>
</dbReference>
<evidence type="ECO:0000259" key="9">
    <source>
        <dbReference type="Pfam" id="PF22608"/>
    </source>
</evidence>
<evidence type="ECO:0000256" key="2">
    <source>
        <dbReference type="ARBA" id="ARBA00022723"/>
    </source>
</evidence>
<dbReference type="SUPFAM" id="SSF48019">
    <property type="entry name" value="post-AAA+ oligomerization domain-like"/>
    <property type="match status" value="1"/>
</dbReference>
<sequence>LNPPNPPAWFESPPAFTAPWRYAGTLAPPNSKGAAFFDPFCVPFRTSSNFPPHFPCRNSFDPRARARSLVEMGTMVGGCVGPSELHLRKELTALQKARSLQDPETCSTWRSPLNSRSLVAGSSTMHNNGIACNLVPKPIESPSASSKSHKKRKKVYLYNWRQNSNKSTGSGIKLDQDGGQVSGELRLDSPCNSNGVNSKDDAFLNAPTNIYNIESSTSCTPVKRIARRRKGFLSTNGTVRNPDASKLPDYHINSGEQSEDTENCNSESQELFQGGFFSRPTSPLFAACGCVSSSNPSKLLKVGRREGSSFSCTPVSASSYYRHGTRKISTFGSWDARTATSFDGDESNQSALLRSERSHVRSYSSKRRKHRGSEGSYYSPSLSAILRRKGSSLLCGSQTMHRKKRSFGSLKWVHSKKSARGMPLLGNSCDFGSSSFDSSSDELSTNIGELDMEASSRLDGKRWSSCKSQDGIDLAVHGADLATLEHRSLSQKYRPMSFSELVGQNIVAQSLSNAVTRDRVAPAYLFQGPRGTGKTCTARIFSAALCCIATGDNKPCGICKECTDFFSGNGSNLIELDASNRKGVSRIKHLIENAPPSAAPSRYKVIVVDECHMVSSKVWSAFMKFLDEPLPHVVFIFVTIDPDNLPRAVLSRCQKYVFSKIKDIDIVCRLRRICVKENLDVELAALDLIALNSDGSLRDAETMLDQLSLLGKKITPALVNDLVGVVSEEKLLDLLEIAMSADTAETVKRSRELMDSGIDPMALMSQLAGLIMDIIAGTYKLADLTCSNGSAVGGRSLTDVELERLQQALKILSDAERQIRLSSERPTWFTAALLQLGCGQSSDMIQSRSSIREQPKAANDAVSEAARESSSSRAVSHSASAFGVSNRTIDRKTISMHSSPQVLASHSSRSRLNENFVFSECKSVDRVQLNDNCAEQWALVNGNSDNLTQIWTRCIENCHSKTLKQLLLDHGKLVAIRQLEGKHILCFSYYLCGTYLSGYKGLHKGYVIASIAFEDRGIKSRAEGFLSSITNSVETVLKCNVEVKMGSLSELINGGLTLEAVHKVRRVGSDVLSCSSNSDRLKGTLNTSGRGFDHPDGVKKELEKCKKSPAADARLHSVSVTLNSEMSKVEGHEVPVNMSEIDKNDEQRLESAWLQGLDKQTPGVKNQARHNMDHVISQVVDCQYQRKSSMSLVVPSSHADEALAHEIEALKIVDSYGPHKHQNRRSENWHAMSPSKLHGNDDLANCDKDSVCSERPGCHGLFPCWKAKKPKGVKVKRQIRLKSS</sequence>
<dbReference type="GO" id="GO:0003677">
    <property type="term" value="F:DNA binding"/>
    <property type="evidence" value="ECO:0007669"/>
    <property type="project" value="InterPro"/>
</dbReference>
<evidence type="ECO:0000256" key="6">
    <source>
        <dbReference type="ARBA" id="ARBA00023054"/>
    </source>
</evidence>
<keyword evidence="2" id="KW-0479">Metal-binding</keyword>
<dbReference type="OrthoDB" id="1911163at2759"/>
<feature type="domain" description="DNA polymerase III subunit gamma/tau helical lid" evidence="9">
    <location>
        <begin position="666"/>
        <end position="706"/>
    </location>
</feature>
<feature type="region of interest" description="Disordered" evidence="7">
    <location>
        <begin position="234"/>
        <end position="262"/>
    </location>
</feature>
<dbReference type="Gene3D" id="1.10.8.60">
    <property type="match status" value="1"/>
</dbReference>
<dbReference type="NCBIfam" id="TIGR02397">
    <property type="entry name" value="dnaX_nterm"/>
    <property type="match status" value="1"/>
</dbReference>
<dbReference type="EMBL" id="RWGY01000002">
    <property type="protein sequence ID" value="TVU51388.1"/>
    <property type="molecule type" value="Genomic_DNA"/>
</dbReference>
<comment type="caution">
    <text evidence="11">The sequence shown here is derived from an EMBL/GenBank/DDBJ whole genome shotgun (WGS) entry which is preliminary data.</text>
</comment>
<feature type="region of interest" description="Disordered" evidence="7">
    <location>
        <begin position="845"/>
        <end position="872"/>
    </location>
</feature>
<dbReference type="InterPro" id="IPR050238">
    <property type="entry name" value="DNA_Rep/Repair_Clamp_Loader"/>
</dbReference>
<evidence type="ECO:0000313" key="12">
    <source>
        <dbReference type="Proteomes" id="UP000324897"/>
    </source>
</evidence>
<dbReference type="Proteomes" id="UP000324897">
    <property type="component" value="Chromosome 6"/>
</dbReference>
<dbReference type="GO" id="GO:0005663">
    <property type="term" value="C:DNA replication factor C complex"/>
    <property type="evidence" value="ECO:0007669"/>
    <property type="project" value="TreeGrafter"/>
</dbReference>
<feature type="compositionally biased region" description="Low complexity" evidence="7">
    <location>
        <begin position="861"/>
        <end position="872"/>
    </location>
</feature>
<dbReference type="Gene3D" id="3.40.50.300">
    <property type="entry name" value="P-loop containing nucleotide triphosphate hydrolases"/>
    <property type="match status" value="1"/>
</dbReference>
<dbReference type="Pfam" id="PF12169">
    <property type="entry name" value="DNA_pol3_gamma3"/>
    <property type="match status" value="1"/>
</dbReference>
<proteinExistence type="inferred from homology"/>
<dbReference type="GO" id="GO:0006281">
    <property type="term" value="P:DNA repair"/>
    <property type="evidence" value="ECO:0007669"/>
    <property type="project" value="TreeGrafter"/>
</dbReference>
<dbReference type="CDD" id="cd00009">
    <property type="entry name" value="AAA"/>
    <property type="match status" value="1"/>
</dbReference>
<feature type="domain" description="DNA polymerase III gamma subunit" evidence="8">
    <location>
        <begin position="716"/>
        <end position="835"/>
    </location>
</feature>